<dbReference type="Gene3D" id="3.40.50.450">
    <property type="match status" value="1"/>
</dbReference>
<evidence type="ECO:0000256" key="1">
    <source>
        <dbReference type="ARBA" id="ARBA00000274"/>
    </source>
</evidence>
<protein>
    <recommendedName>
        <fullName evidence="2">Cytokinin riboside 5'-monophosphate phosphoribohydrolase</fullName>
        <ecNumber evidence="2">3.2.2.n1</ecNumber>
    </recommendedName>
</protein>
<proteinExistence type="inferred from homology"/>
<dbReference type="GO" id="GO:0005829">
    <property type="term" value="C:cytosol"/>
    <property type="evidence" value="ECO:0007669"/>
    <property type="project" value="TreeGrafter"/>
</dbReference>
<dbReference type="AlphaFoldDB" id="E1YIG2"/>
<dbReference type="InterPro" id="IPR052341">
    <property type="entry name" value="LOG_family_nucleotidases"/>
</dbReference>
<sequence>MLNAYSLGEKMEKQYLIDELSISESWRLFRIMGEFVEGIEALHELGPAVSIFGSARIKPDDPIYKKTELIASLFVKNNFAVITGGGGGAMEAANKGAAEAGGKSVGLNIILPFEQKPNQYPNIKLEFKYFFIRKVMFIKYAYAYIIMPGGYGTIDELFEAVTLIQTHRIRPLPVILVGSDYWGGLKKWIKSRMLESNKISEEDIDILQVMDDPEEVVDAVKKLVII</sequence>
<dbReference type="GO" id="GO:0009691">
    <property type="term" value="P:cytokinin biosynthetic process"/>
    <property type="evidence" value="ECO:0007669"/>
    <property type="project" value="UniProtKB-UniRule"/>
</dbReference>
<keyword evidence="2" id="KW-0203">Cytokinin biosynthesis</keyword>
<reference evidence="3" key="1">
    <citation type="journal article" date="2011" name="Environ. Microbiol.">
        <title>Genomic insights into the metabolic potential of the polycyclic aromatic hydrocarbon degrading sulfate-reducing Deltaproteobacterium N47.</title>
        <authorList>
            <person name="Bergmann F."/>
            <person name="Selesi D."/>
            <person name="Weinmaier T."/>
            <person name="Tischler P."/>
            <person name="Rattei T."/>
            <person name="Meckenstock R.U."/>
        </authorList>
    </citation>
    <scope>NUCLEOTIDE SEQUENCE</scope>
</reference>
<dbReference type="Pfam" id="PF03641">
    <property type="entry name" value="Lysine_decarbox"/>
    <property type="match status" value="1"/>
</dbReference>
<organism evidence="3">
    <name type="scientific">uncultured Desulfobacterium sp</name>
    <dbReference type="NCBI Taxonomy" id="201089"/>
    <lineage>
        <taxon>Bacteria</taxon>
        <taxon>Pseudomonadati</taxon>
        <taxon>Thermodesulfobacteriota</taxon>
        <taxon>Desulfobacteria</taxon>
        <taxon>Desulfobacterales</taxon>
        <taxon>Desulfobacteriaceae</taxon>
        <taxon>Desulfobacterium</taxon>
        <taxon>environmental samples</taxon>
    </lineage>
</organism>
<keyword evidence="2" id="KW-0378">Hydrolase</keyword>
<dbReference type="InterPro" id="IPR031100">
    <property type="entry name" value="LOG_fam"/>
</dbReference>
<dbReference type="PANTHER" id="PTHR43393:SF3">
    <property type="entry name" value="LYSINE DECARBOXYLASE-LIKE PROTEIN"/>
    <property type="match status" value="1"/>
</dbReference>
<evidence type="ECO:0000313" key="3">
    <source>
        <dbReference type="EMBL" id="CBX30009.1"/>
    </source>
</evidence>
<gene>
    <name evidence="3" type="ORF">N47_D28180</name>
</gene>
<dbReference type="EC" id="3.2.2.n1" evidence="2"/>
<dbReference type="InterPro" id="IPR005269">
    <property type="entry name" value="LOG"/>
</dbReference>
<dbReference type="PANTHER" id="PTHR43393">
    <property type="entry name" value="CYTOKININ RIBOSIDE 5'-MONOPHOSPHATE PHOSPHORIBOHYDROLASE"/>
    <property type="match status" value="1"/>
</dbReference>
<dbReference type="SUPFAM" id="SSF102405">
    <property type="entry name" value="MCP/YpsA-like"/>
    <property type="match status" value="1"/>
</dbReference>
<evidence type="ECO:0000256" key="2">
    <source>
        <dbReference type="RuleBase" id="RU363015"/>
    </source>
</evidence>
<name>E1YIG2_9BACT</name>
<dbReference type="EMBL" id="FR695874">
    <property type="protein sequence ID" value="CBX30009.1"/>
    <property type="molecule type" value="Genomic_DNA"/>
</dbReference>
<comment type="catalytic activity">
    <reaction evidence="1">
        <text>AMP + H2O = D-ribose 5-phosphate + adenine</text>
        <dbReference type="Rhea" id="RHEA:20129"/>
        <dbReference type="ChEBI" id="CHEBI:15377"/>
        <dbReference type="ChEBI" id="CHEBI:16708"/>
        <dbReference type="ChEBI" id="CHEBI:78346"/>
        <dbReference type="ChEBI" id="CHEBI:456215"/>
        <dbReference type="EC" id="3.2.2.4"/>
    </reaction>
</comment>
<dbReference type="GO" id="GO:0008714">
    <property type="term" value="F:AMP nucleosidase activity"/>
    <property type="evidence" value="ECO:0007669"/>
    <property type="project" value="UniProtKB-EC"/>
</dbReference>
<accession>E1YIG2</accession>
<comment type="similarity">
    <text evidence="2">Belongs to the LOG family.</text>
</comment>
<dbReference type="NCBIfam" id="TIGR00730">
    <property type="entry name" value="Rossman fold protein, TIGR00730 family"/>
    <property type="match status" value="1"/>
</dbReference>